<proteinExistence type="inferred from homology"/>
<feature type="active site" description="Proton acceptor" evidence="2">
    <location>
        <position position="605"/>
    </location>
</feature>
<dbReference type="GO" id="GO:0050660">
    <property type="term" value="F:flavin adenine dinucleotide binding"/>
    <property type="evidence" value="ECO:0007669"/>
    <property type="project" value="InterPro"/>
</dbReference>
<dbReference type="GO" id="GO:0044550">
    <property type="term" value="P:secondary metabolite biosynthetic process"/>
    <property type="evidence" value="ECO:0007669"/>
    <property type="project" value="TreeGrafter"/>
</dbReference>
<dbReference type="InterPro" id="IPR036188">
    <property type="entry name" value="FAD/NAD-bd_sf"/>
</dbReference>
<dbReference type="GO" id="GO:0016614">
    <property type="term" value="F:oxidoreductase activity, acting on CH-OH group of donors"/>
    <property type="evidence" value="ECO:0007669"/>
    <property type="project" value="InterPro"/>
</dbReference>
<dbReference type="PROSITE" id="PS00624">
    <property type="entry name" value="GMC_OXRED_2"/>
    <property type="match status" value="1"/>
</dbReference>
<comment type="caution">
    <text evidence="6">The sequence shown here is derived from an EMBL/GenBank/DDBJ whole genome shotgun (WGS) entry which is preliminary data.</text>
</comment>
<reference evidence="6" key="1">
    <citation type="submission" date="2023-06" db="EMBL/GenBank/DDBJ databases">
        <title>Genome-scale phylogeny and comparative genomics of the fungal order Sordariales.</title>
        <authorList>
            <consortium name="Lawrence Berkeley National Laboratory"/>
            <person name="Hensen N."/>
            <person name="Bonometti L."/>
            <person name="Westerberg I."/>
            <person name="Brannstrom I.O."/>
            <person name="Guillou S."/>
            <person name="Cros-Aarteil S."/>
            <person name="Calhoun S."/>
            <person name="Haridas S."/>
            <person name="Kuo A."/>
            <person name="Mondo S."/>
            <person name="Pangilinan J."/>
            <person name="Riley R."/>
            <person name="Labutti K."/>
            <person name="Andreopoulos B."/>
            <person name="Lipzen A."/>
            <person name="Chen C."/>
            <person name="Yanf M."/>
            <person name="Daum C."/>
            <person name="Ng V."/>
            <person name="Clum A."/>
            <person name="Steindorff A."/>
            <person name="Ohm R."/>
            <person name="Martin F."/>
            <person name="Silar P."/>
            <person name="Natvig D."/>
            <person name="Lalanne C."/>
            <person name="Gautier V."/>
            <person name="Ament-Velasquez S.L."/>
            <person name="Kruys A."/>
            <person name="Hutchinson M.I."/>
            <person name="Powell A.J."/>
            <person name="Barry K."/>
            <person name="Miller A.N."/>
            <person name="Grigoriev I.V."/>
            <person name="Debuchy R."/>
            <person name="Gladieux P."/>
            <person name="Thoren M.H."/>
            <person name="Johannesson H."/>
        </authorList>
    </citation>
    <scope>NUCLEOTIDE SEQUENCE</scope>
    <source>
        <strain evidence="6">SMH2532-1</strain>
    </source>
</reference>
<feature type="binding site" evidence="3">
    <location>
        <position position="116"/>
    </location>
    <ligand>
        <name>FAD</name>
        <dbReference type="ChEBI" id="CHEBI:57692"/>
    </ligand>
</feature>
<keyword evidence="3" id="KW-0285">Flavoprotein</keyword>
<evidence type="ECO:0000256" key="3">
    <source>
        <dbReference type="PIRSR" id="PIRSR000137-2"/>
    </source>
</evidence>
<dbReference type="PANTHER" id="PTHR11552">
    <property type="entry name" value="GLUCOSE-METHANOL-CHOLINE GMC OXIDOREDUCTASE"/>
    <property type="match status" value="1"/>
</dbReference>
<dbReference type="EMBL" id="JAULSV010000004">
    <property type="protein sequence ID" value="KAK0645629.1"/>
    <property type="molecule type" value="Genomic_DNA"/>
</dbReference>
<keyword evidence="4" id="KW-0732">Signal</keyword>
<organism evidence="6 7">
    <name type="scientific">Cercophora newfieldiana</name>
    <dbReference type="NCBI Taxonomy" id="92897"/>
    <lineage>
        <taxon>Eukaryota</taxon>
        <taxon>Fungi</taxon>
        <taxon>Dikarya</taxon>
        <taxon>Ascomycota</taxon>
        <taxon>Pezizomycotina</taxon>
        <taxon>Sordariomycetes</taxon>
        <taxon>Sordariomycetidae</taxon>
        <taxon>Sordariales</taxon>
        <taxon>Lasiosphaeriaceae</taxon>
        <taxon>Cercophora</taxon>
    </lineage>
</organism>
<dbReference type="PANTHER" id="PTHR11552:SF115">
    <property type="entry name" value="DEHYDROGENASE XPTC-RELATED"/>
    <property type="match status" value="1"/>
</dbReference>
<dbReference type="PIRSF" id="PIRSF000137">
    <property type="entry name" value="Alcohol_oxidase"/>
    <property type="match status" value="1"/>
</dbReference>
<evidence type="ECO:0000256" key="4">
    <source>
        <dbReference type="SAM" id="SignalP"/>
    </source>
</evidence>
<keyword evidence="7" id="KW-1185">Reference proteome</keyword>
<dbReference type="InterPro" id="IPR007867">
    <property type="entry name" value="GMC_OxRtase_C"/>
</dbReference>
<accession>A0AA39Y408</accession>
<evidence type="ECO:0000256" key="2">
    <source>
        <dbReference type="PIRSR" id="PIRSR000137-1"/>
    </source>
</evidence>
<evidence type="ECO:0000313" key="7">
    <source>
        <dbReference type="Proteomes" id="UP001174936"/>
    </source>
</evidence>
<feature type="binding site" evidence="3">
    <location>
        <position position="266"/>
    </location>
    <ligand>
        <name>FAD</name>
        <dbReference type="ChEBI" id="CHEBI:57692"/>
    </ligand>
</feature>
<feature type="chain" id="PRO_5041315669" description="Glucose-methanol-choline oxidoreductase N-terminal domain-containing protein" evidence="4">
    <location>
        <begin position="22"/>
        <end position="629"/>
    </location>
</feature>
<dbReference type="Pfam" id="PF05199">
    <property type="entry name" value="GMC_oxred_C"/>
    <property type="match status" value="1"/>
</dbReference>
<dbReference type="Proteomes" id="UP001174936">
    <property type="component" value="Unassembled WGS sequence"/>
</dbReference>
<name>A0AA39Y408_9PEZI</name>
<dbReference type="InterPro" id="IPR012132">
    <property type="entry name" value="GMC_OxRdtase"/>
</dbReference>
<evidence type="ECO:0000313" key="6">
    <source>
        <dbReference type="EMBL" id="KAK0645629.1"/>
    </source>
</evidence>
<feature type="domain" description="Glucose-methanol-choline oxidoreductase N-terminal" evidence="5">
    <location>
        <begin position="305"/>
        <end position="319"/>
    </location>
</feature>
<keyword evidence="3" id="KW-0274">FAD</keyword>
<dbReference type="Gene3D" id="3.50.50.60">
    <property type="entry name" value="FAD/NAD(P)-binding domain"/>
    <property type="match status" value="1"/>
</dbReference>
<protein>
    <recommendedName>
        <fullName evidence="5">Glucose-methanol-choline oxidoreductase N-terminal domain-containing protein</fullName>
    </recommendedName>
</protein>
<dbReference type="Gene3D" id="3.30.560.10">
    <property type="entry name" value="Glucose Oxidase, domain 3"/>
    <property type="match status" value="1"/>
</dbReference>
<dbReference type="InterPro" id="IPR000172">
    <property type="entry name" value="GMC_OxRdtase_N"/>
</dbReference>
<dbReference type="SUPFAM" id="SSF51905">
    <property type="entry name" value="FAD/NAD(P)-binding domain"/>
    <property type="match status" value="1"/>
</dbReference>
<comment type="cofactor">
    <cofactor evidence="3">
        <name>FAD</name>
        <dbReference type="ChEBI" id="CHEBI:57692"/>
    </cofactor>
</comment>
<feature type="active site" description="Proton donor" evidence="2">
    <location>
        <position position="562"/>
    </location>
</feature>
<dbReference type="Pfam" id="PF00732">
    <property type="entry name" value="GMC_oxred_N"/>
    <property type="match status" value="1"/>
</dbReference>
<feature type="binding site" evidence="3">
    <location>
        <begin position="124"/>
        <end position="127"/>
    </location>
    <ligand>
        <name>FAD</name>
        <dbReference type="ChEBI" id="CHEBI:57692"/>
    </ligand>
</feature>
<dbReference type="SUPFAM" id="SSF54373">
    <property type="entry name" value="FAD-linked reductases, C-terminal domain"/>
    <property type="match status" value="1"/>
</dbReference>
<evidence type="ECO:0000259" key="5">
    <source>
        <dbReference type="PROSITE" id="PS00624"/>
    </source>
</evidence>
<evidence type="ECO:0000256" key="1">
    <source>
        <dbReference type="ARBA" id="ARBA00010790"/>
    </source>
</evidence>
<feature type="signal peptide" evidence="4">
    <location>
        <begin position="1"/>
        <end position="21"/>
    </location>
</feature>
<gene>
    <name evidence="6" type="ORF">B0T16DRAFT_329138</name>
</gene>
<comment type="similarity">
    <text evidence="1">Belongs to the GMC oxidoreductase family.</text>
</comment>
<sequence>MDFSACLAIILVSAFFLSVHAIPLPCGNATESLYSMYDYIIVGGGVAGLVVGNRLSENSSVTVLVLEAGEFDNSEERVTVPGFVGQGYNPAYDWNITTAPQQFLDNNSRFYCQGHVVGGSSILNGLVTTRGSSADYDAWATLGNPGWSWRDLLPYFIKSENFTANIGPDTASALHIQPEISKHGLSGPLQVGYPRFFYNQSRNFLQGLSELDIPILDDPNAGVSARGMIAPSSISAGNQSRMDSRRAYLDGVLNRPNLHFASGQTVTRILIRTASNHPVPPFGYIKRAYGVENVTCTREVVLAAGAIFSPALLQVSGIGPAPILRELNVTMQVDLPGVGQNLQDHAMVGAFYDYTIPGLFSTRNLTGDVLQSAQEEYRTNRTGPLTAPLISAVAFPSLRSLVSNWSSVIETFNSTTPEQYLPPGTGRHPHLVAGFTQQRSLLLQLLSRYDVGALEILADSIGTLTAAIQRPFSRGSVRALSADLLANNTTLTSNIRLDPRYCANPTDCSILLAGLRFNTRLVNTTGMQQLLPSPSPPWDAATSQNDTALIEVIHRNLVTEFHPCGTTAMLPFELGGVVDPRLVVYGTNNLRVVDAGIMPIIPAAHLQAAVYAVAEKVSFYFSLPKDIPV</sequence>
<dbReference type="AlphaFoldDB" id="A0AA39Y408"/>